<proteinExistence type="predicted"/>
<dbReference type="EMBL" id="LNYR01000029">
    <property type="protein sequence ID" value="KTD47876.1"/>
    <property type="molecule type" value="Genomic_DNA"/>
</dbReference>
<gene>
    <name evidence="1" type="ORF">Lqua_1919</name>
</gene>
<name>A0ABR5RRV8_9GAMM</name>
<sequence length="123" mass="12638">MDIVNDVITLNEDTVATYDVNNNDTFENAGHTITAIDGTAITAGNTVTVANGTVLLNNDGTLSFTPTANYNGSTSFTYTVTSGGVTETATVNLTVNPVNDAPINSVPGAQTTNEDTAQVFSSA</sequence>
<dbReference type="Pfam" id="PF17963">
    <property type="entry name" value="Big_9"/>
    <property type="match status" value="1"/>
</dbReference>
<evidence type="ECO:0000313" key="2">
    <source>
        <dbReference type="Proteomes" id="UP000054639"/>
    </source>
</evidence>
<evidence type="ECO:0008006" key="3">
    <source>
        <dbReference type="Google" id="ProtNLM"/>
    </source>
</evidence>
<accession>A0ABR5RRV8</accession>
<protein>
    <recommendedName>
        <fullName evidence="3">Cadherin-like domain-containing protein</fullName>
    </recommendedName>
</protein>
<evidence type="ECO:0000313" key="1">
    <source>
        <dbReference type="EMBL" id="KTD47876.1"/>
    </source>
</evidence>
<comment type="caution">
    <text evidence="1">The sequence shown here is derived from an EMBL/GenBank/DDBJ whole genome shotgun (WGS) entry which is preliminary data.</text>
</comment>
<reference evidence="1 2" key="1">
    <citation type="submission" date="2015-11" db="EMBL/GenBank/DDBJ databases">
        <title>Genomic analysis of 38 Legionella species identifies large and diverse effector repertoires.</title>
        <authorList>
            <person name="Burstein D."/>
            <person name="Amaro F."/>
            <person name="Zusman T."/>
            <person name="Lifshitz Z."/>
            <person name="Cohen O."/>
            <person name="Gilbert J.A."/>
            <person name="Pupko T."/>
            <person name="Shuman H.A."/>
            <person name="Segal G."/>
        </authorList>
    </citation>
    <scope>NUCLEOTIDE SEQUENCE [LARGE SCALE GENOMIC DNA]</scope>
    <source>
        <strain evidence="1 2">ATCC 49507</strain>
    </source>
</reference>
<dbReference type="Proteomes" id="UP000054639">
    <property type="component" value="Unassembled WGS sequence"/>
</dbReference>
<feature type="non-terminal residue" evidence="1">
    <location>
        <position position="123"/>
    </location>
</feature>
<dbReference type="Gene3D" id="2.60.40.3440">
    <property type="match status" value="1"/>
</dbReference>
<organism evidence="1 2">
    <name type="scientific">Legionella quateirensis</name>
    <dbReference type="NCBI Taxonomy" id="45072"/>
    <lineage>
        <taxon>Bacteria</taxon>
        <taxon>Pseudomonadati</taxon>
        <taxon>Pseudomonadota</taxon>
        <taxon>Gammaproteobacteria</taxon>
        <taxon>Legionellales</taxon>
        <taxon>Legionellaceae</taxon>
        <taxon>Legionella</taxon>
    </lineage>
</organism>
<keyword evidence="2" id="KW-1185">Reference proteome</keyword>